<dbReference type="FunFam" id="3.40.50.2000:FF:000056">
    <property type="entry name" value="Glycosyltransferase"/>
    <property type="match status" value="1"/>
</dbReference>
<evidence type="ECO:0000256" key="1">
    <source>
        <dbReference type="ARBA" id="ARBA00004721"/>
    </source>
</evidence>
<evidence type="ECO:0000256" key="3">
    <source>
        <dbReference type="ARBA" id="ARBA00022676"/>
    </source>
</evidence>
<dbReference type="Pfam" id="PF00201">
    <property type="entry name" value="UDPGT"/>
    <property type="match status" value="1"/>
</dbReference>
<sequence length="490" mass="54516">MGAELIFIPFPGAGHLISVVEIAKLLISRAEWLSITILVMKLSFDTGVAGYTQSLQKDAHNRIVFADLPQDESVISMIKTNKTSDRLSIFRAFIESQKTQVRDAVKGIVSRSESNKLAGFVIDMFCTPMIDVANEFRVPSYVFFTSGAAYLGLQFYHLSLDDEHKQDVIQYKDSDVELSVPCFVNPVPAKVLPSVMLIKEGSTMIQSISRRFKETKAILVNTFSELEPHAIKCLADNGKIPPVYHVGPIINLKSKEGTPQNHNSEDGIISWLDNQPPLSVVFLCFGSLGSFDEEQVKEIAYGLERSGQRFLWSLRPPPQPTELFGLPKEYENHNEVLPEGFIKRTTGIGKVIGWAPQVVVLSHPAVGGFVSHCGWNSTLESIWCGVPMATWPIHAEQQLNAFELVKELGMAVEIKMDYRKDSSIATEPLVVTADEIEKGIKCLMNAESEMRKKVKEMKEKSRMAMVDGGSSHISLGHFIEDVMGNIQERA</sequence>
<dbReference type="AlphaFoldDB" id="A0A0D5ZDD9"/>
<proteinExistence type="evidence at transcript level"/>
<keyword evidence="3 6" id="KW-0328">Glycosyltransferase</keyword>
<dbReference type="CDD" id="cd03784">
    <property type="entry name" value="GT1_Gtf-like"/>
    <property type="match status" value="1"/>
</dbReference>
<dbReference type="GO" id="GO:0035251">
    <property type="term" value="F:UDP-glucosyltransferase activity"/>
    <property type="evidence" value="ECO:0007669"/>
    <property type="project" value="InterPro"/>
</dbReference>
<evidence type="ECO:0000256" key="7">
    <source>
        <dbReference type="RuleBase" id="RU362057"/>
    </source>
</evidence>
<keyword evidence="5" id="KW-0414">Isoprene biosynthesis</keyword>
<dbReference type="EC" id="2.4.1.-" evidence="7"/>
<dbReference type="InterPro" id="IPR002213">
    <property type="entry name" value="UDP_glucos_trans"/>
</dbReference>
<protein>
    <recommendedName>
        <fullName evidence="7">Glycosyltransferase</fullName>
        <ecNumber evidence="7">2.4.1.-</ecNumber>
    </recommendedName>
</protein>
<evidence type="ECO:0000256" key="4">
    <source>
        <dbReference type="ARBA" id="ARBA00022679"/>
    </source>
</evidence>
<organism evidence="8">
    <name type="scientific">Panax ginseng</name>
    <name type="common">Korean ginseng</name>
    <dbReference type="NCBI Taxonomy" id="4054"/>
    <lineage>
        <taxon>Eukaryota</taxon>
        <taxon>Viridiplantae</taxon>
        <taxon>Streptophyta</taxon>
        <taxon>Embryophyta</taxon>
        <taxon>Tracheophyta</taxon>
        <taxon>Spermatophyta</taxon>
        <taxon>Magnoliopsida</taxon>
        <taxon>eudicotyledons</taxon>
        <taxon>Gunneridae</taxon>
        <taxon>Pentapetalae</taxon>
        <taxon>asterids</taxon>
        <taxon>campanulids</taxon>
        <taxon>Apiales</taxon>
        <taxon>Araliaceae</taxon>
        <taxon>Panax</taxon>
    </lineage>
</organism>
<evidence type="ECO:0000256" key="6">
    <source>
        <dbReference type="RuleBase" id="RU003718"/>
    </source>
</evidence>
<evidence type="ECO:0000313" key="8">
    <source>
        <dbReference type="EMBL" id="AKA44601.1"/>
    </source>
</evidence>
<keyword evidence="4 6" id="KW-0808">Transferase</keyword>
<dbReference type="PROSITE" id="PS00375">
    <property type="entry name" value="UDPGT"/>
    <property type="match status" value="1"/>
</dbReference>
<evidence type="ECO:0000256" key="2">
    <source>
        <dbReference type="ARBA" id="ARBA00009995"/>
    </source>
</evidence>
<dbReference type="InterPro" id="IPR035595">
    <property type="entry name" value="UDP_glycos_trans_CS"/>
</dbReference>
<dbReference type="FunFam" id="3.40.50.2000:FF:000080">
    <property type="entry name" value="Glycosyltransferase"/>
    <property type="match status" value="1"/>
</dbReference>
<reference evidence="8" key="1">
    <citation type="journal article" date="2015" name="Metab. Eng.">
        <title>Production of bioactive ginsenosides Rh2 and Rg3 by metabolically engineered yeasts.</title>
        <authorList>
            <person name="Wang P."/>
            <person name="Wei Y."/>
            <person name="Fan Y."/>
            <person name="Liu Q."/>
            <person name="Wei W."/>
            <person name="Yang C."/>
            <person name="Zhang L."/>
            <person name="Zhao G."/>
            <person name="Yue J."/>
            <person name="Yan X."/>
            <person name="Zhou Z."/>
        </authorList>
    </citation>
    <scope>NUCLEOTIDE SEQUENCE</scope>
</reference>
<dbReference type="EMBL" id="KM401933">
    <property type="protein sequence ID" value="AKA44601.1"/>
    <property type="molecule type" value="mRNA"/>
</dbReference>
<comment type="similarity">
    <text evidence="2 6">Belongs to the UDP-glycosyltransferase family.</text>
</comment>
<name>A0A0D5ZDD9_PANGI</name>
<evidence type="ECO:0000256" key="5">
    <source>
        <dbReference type="ARBA" id="ARBA00023229"/>
    </source>
</evidence>
<dbReference type="PANTHER" id="PTHR48048:SF72">
    <property type="entry name" value="GLYCOSYLTRANSFERASE"/>
    <property type="match status" value="1"/>
</dbReference>
<accession>A0A0D5ZDD9</accession>
<dbReference type="Gene3D" id="3.40.50.2000">
    <property type="entry name" value="Glycogen Phosphorylase B"/>
    <property type="match status" value="2"/>
</dbReference>
<dbReference type="UniPathway" id="UPA00213"/>
<dbReference type="InterPro" id="IPR050481">
    <property type="entry name" value="UDP-glycosyltransf_plant"/>
</dbReference>
<dbReference type="PANTHER" id="PTHR48048">
    <property type="entry name" value="GLYCOSYLTRANSFERASE"/>
    <property type="match status" value="1"/>
</dbReference>
<comment type="pathway">
    <text evidence="1">Secondary metabolite biosynthesis; terpenoid biosynthesis.</text>
</comment>
<dbReference type="GO" id="GO:0016114">
    <property type="term" value="P:terpenoid biosynthetic process"/>
    <property type="evidence" value="ECO:0007669"/>
    <property type="project" value="UniProtKB-UniPathway"/>
</dbReference>
<dbReference type="SUPFAM" id="SSF53756">
    <property type="entry name" value="UDP-Glycosyltransferase/glycogen phosphorylase"/>
    <property type="match status" value="1"/>
</dbReference>